<gene>
    <name evidence="2" type="ORF">JCGZ_23924</name>
</gene>
<dbReference type="AlphaFoldDB" id="A0A067K1V7"/>
<organism evidence="2 3">
    <name type="scientific">Jatropha curcas</name>
    <name type="common">Barbados nut</name>
    <dbReference type="NCBI Taxonomy" id="180498"/>
    <lineage>
        <taxon>Eukaryota</taxon>
        <taxon>Viridiplantae</taxon>
        <taxon>Streptophyta</taxon>
        <taxon>Embryophyta</taxon>
        <taxon>Tracheophyta</taxon>
        <taxon>Spermatophyta</taxon>
        <taxon>Magnoliopsida</taxon>
        <taxon>eudicotyledons</taxon>
        <taxon>Gunneridae</taxon>
        <taxon>Pentapetalae</taxon>
        <taxon>rosids</taxon>
        <taxon>fabids</taxon>
        <taxon>Malpighiales</taxon>
        <taxon>Euphorbiaceae</taxon>
        <taxon>Crotonoideae</taxon>
        <taxon>Jatropheae</taxon>
        <taxon>Jatropha</taxon>
    </lineage>
</organism>
<feature type="region of interest" description="Disordered" evidence="1">
    <location>
        <begin position="1"/>
        <end position="70"/>
    </location>
</feature>
<evidence type="ECO:0000313" key="2">
    <source>
        <dbReference type="EMBL" id="KDP25769.1"/>
    </source>
</evidence>
<protein>
    <submittedName>
        <fullName evidence="2">Uncharacterized protein</fullName>
    </submittedName>
</protein>
<feature type="compositionally biased region" description="Polar residues" evidence="1">
    <location>
        <begin position="83"/>
        <end position="92"/>
    </location>
</feature>
<evidence type="ECO:0000313" key="3">
    <source>
        <dbReference type="Proteomes" id="UP000027138"/>
    </source>
</evidence>
<keyword evidence="3" id="KW-1185">Reference proteome</keyword>
<reference evidence="2 3" key="1">
    <citation type="journal article" date="2014" name="PLoS ONE">
        <title>Global Analysis of Gene Expression Profiles in Physic Nut (Jatropha curcas L.) Seedlings Exposed to Salt Stress.</title>
        <authorList>
            <person name="Zhang L."/>
            <person name="Zhang C."/>
            <person name="Wu P."/>
            <person name="Chen Y."/>
            <person name="Li M."/>
            <person name="Jiang H."/>
            <person name="Wu G."/>
        </authorList>
    </citation>
    <scope>NUCLEOTIDE SEQUENCE [LARGE SCALE GENOMIC DNA]</scope>
    <source>
        <strain evidence="3">cv. GZQX0401</strain>
        <tissue evidence="2">Young leaves</tissue>
    </source>
</reference>
<dbReference type="OrthoDB" id="1934555at2759"/>
<dbReference type="Pfam" id="PF05097">
    <property type="entry name" value="DUF688"/>
    <property type="match status" value="1"/>
</dbReference>
<dbReference type="EMBL" id="KK914974">
    <property type="protein sequence ID" value="KDP25769.1"/>
    <property type="molecule type" value="Genomic_DNA"/>
</dbReference>
<feature type="compositionally biased region" description="Basic and acidic residues" evidence="1">
    <location>
        <begin position="1"/>
        <end position="11"/>
    </location>
</feature>
<feature type="region of interest" description="Disordered" evidence="1">
    <location>
        <begin position="82"/>
        <end position="113"/>
    </location>
</feature>
<feature type="compositionally biased region" description="Low complexity" evidence="1">
    <location>
        <begin position="99"/>
        <end position="113"/>
    </location>
</feature>
<name>A0A067K1V7_JATCU</name>
<dbReference type="PANTHER" id="PTHR34371:SF6">
    <property type="entry name" value="MEMBRANE-ASSOCIATED KINASE REGULATOR 6"/>
    <property type="match status" value="1"/>
</dbReference>
<dbReference type="PANTHER" id="PTHR34371">
    <property type="entry name" value="OS01G0551000 PROTEIN"/>
    <property type="match status" value="1"/>
</dbReference>
<dbReference type="InterPro" id="IPR007789">
    <property type="entry name" value="DUF688"/>
</dbReference>
<sequence>MGFDSDFEKSPAPKLSFLSLPNKPQDPPGLLTPPIHTLASVPFQWEEAPGKPRLSNTHHHQPPPKSKTARCLELPPRLLNEAKVNNVSSPTTVLDGPYLSSQSNSLTRSSSLSFRNGKSFSNLDNLSRRSNKGRGIFWSSRWGSFRGNHKEVIEGSIDLSSSACNGHDGGGSSGGDTKVKVTRVRRKFSFFSFSSTRSHSWTNIYESFKQVVPRRGRQRN</sequence>
<dbReference type="KEGG" id="jcu:105645468"/>
<proteinExistence type="predicted"/>
<evidence type="ECO:0000256" key="1">
    <source>
        <dbReference type="SAM" id="MobiDB-lite"/>
    </source>
</evidence>
<accession>A0A067K1V7</accession>
<dbReference type="Proteomes" id="UP000027138">
    <property type="component" value="Unassembled WGS sequence"/>
</dbReference>